<gene>
    <name evidence="3" type="ORF">H9Q13_17815</name>
</gene>
<evidence type="ECO:0000256" key="1">
    <source>
        <dbReference type="PROSITE-ProRule" id="PRU00339"/>
    </source>
</evidence>
<dbReference type="SUPFAM" id="SSF48452">
    <property type="entry name" value="TPR-like"/>
    <property type="match status" value="1"/>
</dbReference>
<keyword evidence="4" id="KW-1185">Reference proteome</keyword>
<proteinExistence type="predicted"/>
<evidence type="ECO:0000313" key="3">
    <source>
        <dbReference type="EMBL" id="MBD1399028.1"/>
    </source>
</evidence>
<evidence type="ECO:0000313" key="4">
    <source>
        <dbReference type="Proteomes" id="UP000625551"/>
    </source>
</evidence>
<feature type="compositionally biased region" description="Polar residues" evidence="2">
    <location>
        <begin position="280"/>
        <end position="291"/>
    </location>
</feature>
<feature type="region of interest" description="Disordered" evidence="2">
    <location>
        <begin position="149"/>
        <end position="329"/>
    </location>
</feature>
<evidence type="ECO:0000256" key="2">
    <source>
        <dbReference type="SAM" id="MobiDB-lite"/>
    </source>
</evidence>
<feature type="compositionally biased region" description="Acidic residues" evidence="2">
    <location>
        <begin position="196"/>
        <end position="206"/>
    </location>
</feature>
<feature type="compositionally biased region" description="Basic and acidic residues" evidence="2">
    <location>
        <begin position="261"/>
        <end position="279"/>
    </location>
</feature>
<dbReference type="Gene3D" id="1.25.40.10">
    <property type="entry name" value="Tetratricopeptide repeat domain"/>
    <property type="match status" value="1"/>
</dbReference>
<feature type="compositionally biased region" description="Basic and acidic residues" evidence="2">
    <location>
        <begin position="294"/>
        <end position="307"/>
    </location>
</feature>
<dbReference type="PROSITE" id="PS50005">
    <property type="entry name" value="TPR"/>
    <property type="match status" value="1"/>
</dbReference>
<feature type="compositionally biased region" description="Basic and acidic residues" evidence="2">
    <location>
        <begin position="320"/>
        <end position="329"/>
    </location>
</feature>
<sequence length="329" mass="36754">MKSLIAGILLIGLLTGGVGSISRINEYTALAAIAYQQGEYIEAIAAYEYLLEELEVKDEQLRLNLGHAYFRAGEMQKAQQQYTLLTAQASGQTKSVALLQIGAIAARARKYKQALSFFRNALIADPANDAARYNYELLKKYLDLRPELAEEEEEDNGPLPTDQAQGQQQPDGQEQLPPPDEEDQAPKPKKKPDNAGDQEEEIESQEQADNGQNEQPGPGNEQNQPDNGTGNRPENKDKQEASGNEPGDTKGMNPDNSYDPARPERSPSSDPAAEREQRVQTRNNRLQQMNINPEKARMMLEAMRHAEQQYIQQLPKKSTRKPDPSKPNW</sequence>
<feature type="compositionally biased region" description="Polar residues" evidence="2">
    <location>
        <begin position="207"/>
        <end position="232"/>
    </location>
</feature>
<dbReference type="InterPro" id="IPR011990">
    <property type="entry name" value="TPR-like_helical_dom_sf"/>
</dbReference>
<keyword evidence="1" id="KW-0802">TPR repeat</keyword>
<dbReference type="InterPro" id="IPR019734">
    <property type="entry name" value="TPR_rpt"/>
</dbReference>
<accession>A0ABR7XN07</accession>
<organism evidence="3 4">
    <name type="scientific">Pontibacter aquaedesilientis</name>
    <dbReference type="NCBI Taxonomy" id="2766980"/>
    <lineage>
        <taxon>Bacteria</taxon>
        <taxon>Pseudomonadati</taxon>
        <taxon>Bacteroidota</taxon>
        <taxon>Cytophagia</taxon>
        <taxon>Cytophagales</taxon>
        <taxon>Hymenobacteraceae</taxon>
        <taxon>Pontibacter</taxon>
    </lineage>
</organism>
<dbReference type="RefSeq" id="WP_191185154.1">
    <property type="nucleotide sequence ID" value="NZ_JACXAJ010000014.1"/>
</dbReference>
<dbReference type="SMART" id="SM00028">
    <property type="entry name" value="TPR"/>
    <property type="match status" value="3"/>
</dbReference>
<feature type="compositionally biased region" description="Low complexity" evidence="2">
    <location>
        <begin position="158"/>
        <end position="175"/>
    </location>
</feature>
<reference evidence="3 4" key="1">
    <citation type="submission" date="2020-09" db="EMBL/GenBank/DDBJ databases">
        <title>Genome sequencing and assembly of Pontibacter sp.</title>
        <authorList>
            <person name="Chhetri G."/>
        </authorList>
    </citation>
    <scope>NUCLEOTIDE SEQUENCE [LARGE SCALE GENOMIC DNA]</scope>
    <source>
        <strain evidence="3 4">JH31</strain>
    </source>
</reference>
<dbReference type="EMBL" id="JACXAJ010000014">
    <property type="protein sequence ID" value="MBD1399028.1"/>
    <property type="molecule type" value="Genomic_DNA"/>
</dbReference>
<dbReference type="Proteomes" id="UP000625551">
    <property type="component" value="Unassembled WGS sequence"/>
</dbReference>
<protein>
    <submittedName>
        <fullName evidence="3">Tetratricopeptide repeat protein</fullName>
    </submittedName>
</protein>
<name>A0ABR7XN07_9BACT</name>
<comment type="caution">
    <text evidence="3">The sequence shown here is derived from an EMBL/GenBank/DDBJ whole genome shotgun (WGS) entry which is preliminary data.</text>
</comment>
<feature type="repeat" description="TPR" evidence="1">
    <location>
        <begin position="95"/>
        <end position="128"/>
    </location>
</feature>